<evidence type="ECO:0000259" key="1">
    <source>
        <dbReference type="Pfam" id="PF20066"/>
    </source>
</evidence>
<protein>
    <submittedName>
        <fullName evidence="2">Glyoxalase superfamily protein</fullName>
    </submittedName>
</protein>
<dbReference type="Gene3D" id="2.60.120.260">
    <property type="entry name" value="Galactose-binding domain-like"/>
    <property type="match status" value="1"/>
</dbReference>
<evidence type="ECO:0000313" key="2">
    <source>
        <dbReference type="EMBL" id="MFC5066713.1"/>
    </source>
</evidence>
<reference evidence="3" key="1">
    <citation type="journal article" date="2019" name="Int. J. Syst. Evol. Microbiol.">
        <title>The Global Catalogue of Microorganisms (GCM) 10K type strain sequencing project: providing services to taxonomists for standard genome sequencing and annotation.</title>
        <authorList>
            <consortium name="The Broad Institute Genomics Platform"/>
            <consortium name="The Broad Institute Genome Sequencing Center for Infectious Disease"/>
            <person name="Wu L."/>
            <person name="Ma J."/>
        </authorList>
    </citation>
    <scope>NUCLEOTIDE SEQUENCE [LARGE SCALE GENOMIC DNA]</scope>
    <source>
        <strain evidence="3">CGMCC 1.16444</strain>
    </source>
</reference>
<sequence length="236" mass="26065">MRTFRDAKIMAKALRQGLGKKRIELSHSECLELVARQFDCENWHVLSARIETASAANTSSLRLPDGWIVSGSRPELYEMGVDPDMPGSPAIIRSLSMEEPAGRGGFGTLMQSIQATGFRGMNLRLSAELKTEDVRGSGTLWMRIDRGPGNTLRFDNMEGPRADGSLKGSHDWTRREIILDVPDDAESVHFGFYLYGTGCVLARNVELVEADEQAMAGRRTYPERPTNLGFTQVSAG</sequence>
<evidence type="ECO:0000313" key="3">
    <source>
        <dbReference type="Proteomes" id="UP001595796"/>
    </source>
</evidence>
<accession>A0ABV9YV31</accession>
<dbReference type="RefSeq" id="WP_114955479.1">
    <property type="nucleotide sequence ID" value="NZ_JBHSJF010000001.1"/>
</dbReference>
<dbReference type="Proteomes" id="UP001595796">
    <property type="component" value="Unassembled WGS sequence"/>
</dbReference>
<feature type="domain" description="Glyoxalase-related protein" evidence="1">
    <location>
        <begin position="3"/>
        <end position="55"/>
    </location>
</feature>
<gene>
    <name evidence="2" type="ORF">ACFPFW_01625</name>
</gene>
<name>A0ABV9YV31_9HYPH</name>
<comment type="caution">
    <text evidence="2">The sequence shown here is derived from an EMBL/GenBank/DDBJ whole genome shotgun (WGS) entry which is preliminary data.</text>
</comment>
<dbReference type="EMBL" id="JBHSJF010000001">
    <property type="protein sequence ID" value="MFC5066713.1"/>
    <property type="molecule type" value="Genomic_DNA"/>
</dbReference>
<proteinExistence type="predicted"/>
<dbReference type="Pfam" id="PF20066">
    <property type="entry name" value="Glyoxalase_8"/>
    <property type="match status" value="1"/>
</dbReference>
<dbReference type="InterPro" id="IPR045517">
    <property type="entry name" value="Glyoxalase_8"/>
</dbReference>
<keyword evidence="3" id="KW-1185">Reference proteome</keyword>
<organism evidence="2 3">
    <name type="scientific">Flaviflagellibacter deserti</name>
    <dbReference type="NCBI Taxonomy" id="2267266"/>
    <lineage>
        <taxon>Bacteria</taxon>
        <taxon>Pseudomonadati</taxon>
        <taxon>Pseudomonadota</taxon>
        <taxon>Alphaproteobacteria</taxon>
        <taxon>Hyphomicrobiales</taxon>
        <taxon>Flaviflagellibacter</taxon>
    </lineage>
</organism>